<dbReference type="Pfam" id="PF00535">
    <property type="entry name" value="Glycos_transf_2"/>
    <property type="match status" value="1"/>
</dbReference>
<dbReference type="Gene3D" id="3.90.550.10">
    <property type="entry name" value="Spore Coat Polysaccharide Biosynthesis Protein SpsA, Chain A"/>
    <property type="match status" value="1"/>
</dbReference>
<keyword evidence="5" id="KW-1185">Reference proteome</keyword>
<protein>
    <recommendedName>
        <fullName evidence="3">Glycosyltransferase 2-like domain-containing protein</fullName>
    </recommendedName>
</protein>
<feature type="transmembrane region" description="Helical" evidence="2">
    <location>
        <begin position="218"/>
        <end position="236"/>
    </location>
</feature>
<evidence type="ECO:0000313" key="4">
    <source>
        <dbReference type="EMBL" id="KKB47534.1"/>
    </source>
</evidence>
<feature type="domain" description="Glycosyltransferase 2-like" evidence="3">
    <location>
        <begin position="7"/>
        <end position="127"/>
    </location>
</feature>
<keyword evidence="2" id="KW-1133">Transmembrane helix</keyword>
<dbReference type="PANTHER" id="PTHR43630:SF2">
    <property type="entry name" value="GLYCOSYLTRANSFERASE"/>
    <property type="match status" value="1"/>
</dbReference>
<reference evidence="4 5" key="1">
    <citation type="submission" date="2013-04" db="EMBL/GenBank/DDBJ databases">
        <title>The Genome Sequence of Parabacteroides gordonii DSM 23371.</title>
        <authorList>
            <consortium name="The Broad Institute Genomics Platform"/>
            <person name="Earl A."/>
            <person name="Ward D."/>
            <person name="Feldgarden M."/>
            <person name="Gevers D."/>
            <person name="Martens E."/>
            <person name="Sakamoto M."/>
            <person name="Benno Y."/>
            <person name="Suzuki N."/>
            <person name="Matsunaga N."/>
            <person name="Koshihara K."/>
            <person name="Seki M."/>
            <person name="Komiya H."/>
            <person name="Walker B."/>
            <person name="Young S."/>
            <person name="Zeng Q."/>
            <person name="Gargeya S."/>
            <person name="Fitzgerald M."/>
            <person name="Haas B."/>
            <person name="Abouelleil A."/>
            <person name="Allen A.W."/>
            <person name="Alvarado L."/>
            <person name="Arachchi H.M."/>
            <person name="Berlin A.M."/>
            <person name="Chapman S.B."/>
            <person name="Gainer-Dewar J."/>
            <person name="Goldberg J."/>
            <person name="Griggs A."/>
            <person name="Gujja S."/>
            <person name="Hansen M."/>
            <person name="Howarth C."/>
            <person name="Imamovic A."/>
            <person name="Ireland A."/>
            <person name="Larimer J."/>
            <person name="McCowan C."/>
            <person name="Murphy C."/>
            <person name="Pearson M."/>
            <person name="Poon T.W."/>
            <person name="Priest M."/>
            <person name="Roberts A."/>
            <person name="Saif S."/>
            <person name="Shea T."/>
            <person name="Sisk P."/>
            <person name="Sykes S."/>
            <person name="Wortman J."/>
            <person name="Nusbaum C."/>
            <person name="Birren B."/>
        </authorList>
    </citation>
    <scope>NUCLEOTIDE SEQUENCE [LARGE SCALE GENOMIC DNA]</scope>
    <source>
        <strain evidence="4 5">MS-1</strain>
    </source>
</reference>
<gene>
    <name evidence="4" type="ORF">HMPREF1536_05178</name>
</gene>
<evidence type="ECO:0000313" key="5">
    <source>
        <dbReference type="Proteomes" id="UP000033035"/>
    </source>
</evidence>
<comment type="similarity">
    <text evidence="1">Belongs to the glycosyltransferase 2 family. WaaE/KdtX subfamily.</text>
</comment>
<dbReference type="SUPFAM" id="SSF53448">
    <property type="entry name" value="Nucleotide-diphospho-sugar transferases"/>
    <property type="match status" value="1"/>
</dbReference>
<dbReference type="InterPro" id="IPR029044">
    <property type="entry name" value="Nucleotide-diphossugar_trans"/>
</dbReference>
<keyword evidence="2" id="KW-0812">Transmembrane</keyword>
<evidence type="ECO:0000256" key="1">
    <source>
        <dbReference type="ARBA" id="ARBA00038494"/>
    </source>
</evidence>
<sequence length="276" mass="33018">MEKIPVSVIIPVKNEEKNLPRCLSLLKDFSEVIVVDSYSTDKTPQIAEEYGCRLIEFTWNGRFPKKRNWVLRNVELQNTWVLFLDADESVTNDFIVCVRKTIERTDYCGFWIYYNDHFMGRQLKHGVKMRKLALFRKDKGEYEYIDEHSWSHLDMEIHEHPVIDGKVGVLPVPLIHNDYKGLEHYIAKHNAYSTWEVHRFFQLIKSETPLTFRQKVKYFLLDSWFLAPLYFLYAYFFRLGMLDGRAGLLFSLYKMQYFFQIKSKIIELKRISVINN</sequence>
<dbReference type="HOGENOM" id="CLU_065962_0_0_10"/>
<accession>A0A0F5IPQ6</accession>
<dbReference type="InterPro" id="IPR001173">
    <property type="entry name" value="Glyco_trans_2-like"/>
</dbReference>
<dbReference type="RefSeq" id="WP_044192271.1">
    <property type="nucleotide sequence ID" value="NZ_AUAE01000025.1"/>
</dbReference>
<dbReference type="AlphaFoldDB" id="A0A0F5IPQ6"/>
<comment type="caution">
    <text evidence="4">The sequence shown here is derived from an EMBL/GenBank/DDBJ whole genome shotgun (WGS) entry which is preliminary data.</text>
</comment>
<name>A0A0F5IPQ6_9BACT</name>
<evidence type="ECO:0000256" key="2">
    <source>
        <dbReference type="SAM" id="Phobius"/>
    </source>
</evidence>
<evidence type="ECO:0000259" key="3">
    <source>
        <dbReference type="Pfam" id="PF00535"/>
    </source>
</evidence>
<dbReference type="EMBL" id="AQHW01000029">
    <property type="protein sequence ID" value="KKB47534.1"/>
    <property type="molecule type" value="Genomic_DNA"/>
</dbReference>
<dbReference type="STRING" id="1203610.HMPREF1536_05178"/>
<proteinExistence type="inferred from homology"/>
<dbReference type="PANTHER" id="PTHR43630">
    <property type="entry name" value="POLY-BETA-1,6-N-ACETYL-D-GLUCOSAMINE SYNTHASE"/>
    <property type="match status" value="1"/>
</dbReference>
<dbReference type="CDD" id="cd02511">
    <property type="entry name" value="Beta4Glucosyltransferase"/>
    <property type="match status" value="1"/>
</dbReference>
<keyword evidence="2" id="KW-0472">Membrane</keyword>
<organism evidence="4 5">
    <name type="scientific">Parabacteroides gordonii MS-1 = DSM 23371</name>
    <dbReference type="NCBI Taxonomy" id="1203610"/>
    <lineage>
        <taxon>Bacteria</taxon>
        <taxon>Pseudomonadati</taxon>
        <taxon>Bacteroidota</taxon>
        <taxon>Bacteroidia</taxon>
        <taxon>Bacteroidales</taxon>
        <taxon>Tannerellaceae</taxon>
        <taxon>Parabacteroides</taxon>
    </lineage>
</organism>
<dbReference type="PATRIC" id="fig|1203610.3.peg.5293"/>
<dbReference type="Proteomes" id="UP000033035">
    <property type="component" value="Unassembled WGS sequence"/>
</dbReference>